<dbReference type="NCBIfam" id="TIGR03715">
    <property type="entry name" value="KxYKxGKxW"/>
    <property type="match status" value="1"/>
</dbReference>
<dbReference type="Proteomes" id="UP001152614">
    <property type="component" value="Unassembled WGS sequence"/>
</dbReference>
<proteinExistence type="predicted"/>
<gene>
    <name evidence="3" type="ORF">OGZ51_09220</name>
</gene>
<sequence>MNLKNKNKSLIVSEPKLRYRMYKSKKRWMYAALSTVSVLGGGAVAGVAVATQTESVSANTSGATIPAAKALATTAGSTINKVATDPDINRGDFETGLNTTTSSPTSVTVATPDQVLNDATYKSTAITNGTYANVTTYAQLQSAWANANITYIDITANVTYPTSGGTAMTNRANGASVIVQGNNNTVDLGTQSFDWANITTSTTFTLSNMVAQQGFAANDGNGYSLISPSGATQLTANVNNLTLTKSTSNGNNPIHLMYGVGSKLVFSGTNTFNISNEVTRSVGSINFANNSSVVLNRTSNDIRFSEFYFETVASSSSVGYGNTITMGDGSSNTANTYNGQSANYPAAYLYFNGITAGDNVQWSQTGFQYFINGQQGAAATAKYTFGQNFNLSIPKSTQPGAIRVQGTQSVLFNAATTLDINQWANGAVIQTNSAGSSVTFISPKSLHMAVDTATGTPSTGPLVSGAGKFTMNNSSINTWQGTNASPATPDATGTFGNLTVQNGTTSVTGGTATSSIINTSTRELQTNALPVGDIKINYVNQNGDTVGTTSVPLSDDSNYIGQNISLVNTTYAVDNMPSGYMWALGGSTDNQIYSGAPTGTNGQPGGDPTSSIDNGDQYGQANYANVPMTGETYTYNIYVYGQSNPNISYTYVDAQTGLAVATDSGNVGSEMAGTTNVPANVGNTIDWSSNLYTQTNVPTGYVYIQPGSDMLPTNTNQPTTTVVTDTTSTTNVSIYVYSPEGSTSMSTSTSTSTSSSISTSTSLSTSVSISDSLNSNTTSESISQSISTSISSSSSLSDSISDSDSMSTSISDSSSLSDSISGSTSISDSDSMSESISDSGSLSNSISDSDSMSNSISDSSSLSISISDSDSMSESISDSSSLSNSISDSDSMSNSISDSSSLSISISDSDSMSESISDSSSLSNSISDSDSMSNSISDSSSLSISISDSDSMSESISDSSSLSNSISDSDSMSNSISDSSSLSISISDSDSMSESISDS</sequence>
<evidence type="ECO:0000256" key="1">
    <source>
        <dbReference type="ARBA" id="ARBA00022729"/>
    </source>
</evidence>
<dbReference type="RefSeq" id="WP_278229082.1">
    <property type="nucleotide sequence ID" value="NZ_JAOWLY010000008.1"/>
</dbReference>
<reference evidence="3" key="1">
    <citation type="submission" date="2022-10" db="EMBL/GenBank/DDBJ databases">
        <authorList>
            <person name="Turner M.S."/>
            <person name="Huang W."/>
        </authorList>
    </citation>
    <scope>NUCLEOTIDE SEQUENCE</scope>
    <source>
        <strain evidence="3">3</strain>
    </source>
</reference>
<dbReference type="AlphaFoldDB" id="A0A9X4S533"/>
<evidence type="ECO:0000313" key="4">
    <source>
        <dbReference type="Proteomes" id="UP001152614"/>
    </source>
</evidence>
<dbReference type="Pfam" id="PF20585">
    <property type="entry name" value="Pectate_lyase_5"/>
    <property type="match status" value="1"/>
</dbReference>
<dbReference type="InterPro" id="IPR046776">
    <property type="entry name" value="Pectate_lyase_5"/>
</dbReference>
<evidence type="ECO:0000256" key="2">
    <source>
        <dbReference type="SAM" id="MobiDB-lite"/>
    </source>
</evidence>
<feature type="non-terminal residue" evidence="3">
    <location>
        <position position="999"/>
    </location>
</feature>
<protein>
    <submittedName>
        <fullName evidence="3">KxYKxGKxW signal peptide domain-containing protein</fullName>
    </submittedName>
</protein>
<dbReference type="Pfam" id="PF19258">
    <property type="entry name" value="KxYKxGKxW_sig"/>
    <property type="match status" value="1"/>
</dbReference>
<dbReference type="EMBL" id="JAOWLY010000008">
    <property type="protein sequence ID" value="MDG4984323.1"/>
    <property type="molecule type" value="Genomic_DNA"/>
</dbReference>
<evidence type="ECO:0000313" key="3">
    <source>
        <dbReference type="EMBL" id="MDG4984323.1"/>
    </source>
</evidence>
<organism evidence="3 4">
    <name type="scientific">Lactococcus lactis</name>
    <dbReference type="NCBI Taxonomy" id="1358"/>
    <lineage>
        <taxon>Bacteria</taxon>
        <taxon>Bacillati</taxon>
        <taxon>Bacillota</taxon>
        <taxon>Bacilli</taxon>
        <taxon>Lactobacillales</taxon>
        <taxon>Streptococcaceae</taxon>
        <taxon>Lactococcus</taxon>
    </lineage>
</organism>
<feature type="region of interest" description="Disordered" evidence="2">
    <location>
        <begin position="787"/>
        <end position="999"/>
    </location>
</feature>
<dbReference type="InterPro" id="IPR022263">
    <property type="entry name" value="KxYKxGKxW"/>
</dbReference>
<accession>A0A9X4S533</accession>
<name>A0A9X4S533_9LACT</name>
<reference evidence="3" key="2">
    <citation type="journal article" date="2023" name="Food Microbiol.">
        <title>Evaluation of the fermentation potential of lactic acid bacteria isolated from herbs, fruits and vegetables as starter cultures in nut-based milk alternatives.</title>
        <authorList>
            <person name="Huang W."/>
            <person name="Dong A."/>
            <person name="Pham H.T."/>
            <person name="Zhou C."/>
            <person name="Huo Z."/>
            <person name="Watjen A.P."/>
            <person name="Prakash S."/>
            <person name="Bang-Berthelsen C.H."/>
            <person name="Turner M.S."/>
        </authorList>
    </citation>
    <scope>NUCLEOTIDE SEQUENCE</scope>
    <source>
        <strain evidence="3">3</strain>
    </source>
</reference>
<keyword evidence="1" id="KW-0732">Signal</keyword>
<feature type="region of interest" description="Disordered" evidence="2">
    <location>
        <begin position="739"/>
        <end position="761"/>
    </location>
</feature>
<feature type="compositionally biased region" description="Low complexity" evidence="2">
    <location>
        <begin position="742"/>
        <end position="761"/>
    </location>
</feature>
<comment type="caution">
    <text evidence="3">The sequence shown here is derived from an EMBL/GenBank/DDBJ whole genome shotgun (WGS) entry which is preliminary data.</text>
</comment>